<feature type="compositionally biased region" description="Basic residues" evidence="5">
    <location>
        <begin position="539"/>
        <end position="551"/>
    </location>
</feature>
<dbReference type="InterPro" id="IPR009053">
    <property type="entry name" value="Prefoldin"/>
</dbReference>
<comment type="similarity">
    <text evidence="3">Belongs to the RNA polymerase II subunit 5-mediating protein family.</text>
</comment>
<name>A0A182IMJ5_ANOAO</name>
<evidence type="ECO:0000256" key="2">
    <source>
        <dbReference type="ARBA" id="ARBA00023242"/>
    </source>
</evidence>
<organism evidence="6">
    <name type="scientific">Anopheles atroparvus</name>
    <name type="common">European mosquito</name>
    <dbReference type="NCBI Taxonomy" id="41427"/>
    <lineage>
        <taxon>Eukaryota</taxon>
        <taxon>Metazoa</taxon>
        <taxon>Ecdysozoa</taxon>
        <taxon>Arthropoda</taxon>
        <taxon>Hexapoda</taxon>
        <taxon>Insecta</taxon>
        <taxon>Pterygota</taxon>
        <taxon>Neoptera</taxon>
        <taxon>Endopterygota</taxon>
        <taxon>Diptera</taxon>
        <taxon>Nematocera</taxon>
        <taxon>Culicoidea</taxon>
        <taxon>Culicidae</taxon>
        <taxon>Anophelinae</taxon>
        <taxon>Anopheles</taxon>
    </lineage>
</organism>
<dbReference type="InterPro" id="IPR004127">
    <property type="entry name" value="Prefoldin_subunit_alpha"/>
</dbReference>
<evidence type="ECO:0000256" key="5">
    <source>
        <dbReference type="SAM" id="MobiDB-lite"/>
    </source>
</evidence>
<dbReference type="SUPFAM" id="SSF46579">
    <property type="entry name" value="Prefoldin"/>
    <property type="match status" value="1"/>
</dbReference>
<proteinExistence type="inferred from homology"/>
<dbReference type="PANTHER" id="PTHR15111">
    <property type="entry name" value="RNA POLYMERASE II SUBUNIT 5-MEDIATING PROTEIN NNX3"/>
    <property type="match status" value="1"/>
</dbReference>
<evidence type="ECO:0000256" key="1">
    <source>
        <dbReference type="ARBA" id="ARBA00004123"/>
    </source>
</evidence>
<dbReference type="Gene3D" id="1.10.287.370">
    <property type="match status" value="1"/>
</dbReference>
<sequence length="551" mass="63465">MFTVNSNMAMEQRQMYNKAYVDALRTNESETQRWNAYRQEHVDLKGNLRMYQKSPRTDILIPMGTKALLPGQLYHTGEVLVSHGGGYFSECSSDQAQTIADRRIRLADGMLEKYERERTLYSDKLEVPFINEAFATAEGGREIIEPYDEQAEERWRVEHRRRVRESKQREAVERANRDLDDKALIEKMEEMELLEELENEIDQLEMPEDDDQLGRLMRGEIRLNSKQRTAHSRENETKPAAGDVGRLERIKEGATIPQQSNTTTDVEEHEPSSEEEIVTTDDENSVGEHDEEDISPEFSQLLNETKNLSKEEKIKIFQAKLKDVRQRLYQNSISIAEKVDLYQLYEELEESLDFLRPAEEANATVDDEEKGSRKEVAFKDEADMGQKKQSRKISFAEHDDIKLIDGRHGPVITENNQFSSTGKTLFLPIHHSPATLSNVYREAATEDEITCPADIYRTLEQMERAASPSVEIKSILKNKHFVEKESRSAEETLNASYLKRTSKEEGKEESNPVDILGDIVEHKNDPDVAPATVVLPSQQKKKVSRFRQQRP</sequence>
<feature type="region of interest" description="Disordered" evidence="5">
    <location>
        <begin position="363"/>
        <end position="391"/>
    </location>
</feature>
<dbReference type="GO" id="GO:0003682">
    <property type="term" value="F:chromatin binding"/>
    <property type="evidence" value="ECO:0007669"/>
    <property type="project" value="TreeGrafter"/>
</dbReference>
<accession>A0A182IMJ5</accession>
<dbReference type="EnsemblMetazoa" id="AATE001957-RA">
    <property type="protein sequence ID" value="AATE001957-PA.1"/>
    <property type="gene ID" value="AATE001957"/>
</dbReference>
<protein>
    <submittedName>
        <fullName evidence="6">Uncharacterized protein</fullName>
    </submittedName>
</protein>
<dbReference type="Pfam" id="PF02996">
    <property type="entry name" value="Prefoldin"/>
    <property type="match status" value="1"/>
</dbReference>
<dbReference type="GO" id="GO:0000122">
    <property type="term" value="P:negative regulation of transcription by RNA polymerase II"/>
    <property type="evidence" value="ECO:0007669"/>
    <property type="project" value="TreeGrafter"/>
</dbReference>
<evidence type="ECO:0000256" key="3">
    <source>
        <dbReference type="ARBA" id="ARBA00038295"/>
    </source>
</evidence>
<dbReference type="CDD" id="cd23159">
    <property type="entry name" value="Prefoldin_URI1"/>
    <property type="match status" value="1"/>
</dbReference>
<feature type="compositionally biased region" description="Basic and acidic residues" evidence="5">
    <location>
        <begin position="370"/>
        <end position="386"/>
    </location>
</feature>
<dbReference type="VEuPathDB" id="VectorBase:AATE001957"/>
<dbReference type="InterPro" id="IPR052255">
    <property type="entry name" value="RNA_pol_II_subunit5-mediator"/>
</dbReference>
<keyword evidence="2" id="KW-0539">Nucleus</keyword>
<dbReference type="AlphaFoldDB" id="A0A182IMJ5"/>
<evidence type="ECO:0000313" key="6">
    <source>
        <dbReference type="EnsemblMetazoa" id="AATE001957-PA.1"/>
    </source>
</evidence>
<evidence type="ECO:0000256" key="4">
    <source>
        <dbReference type="SAM" id="Coils"/>
    </source>
</evidence>
<feature type="region of interest" description="Disordered" evidence="5">
    <location>
        <begin position="224"/>
        <end position="293"/>
    </location>
</feature>
<dbReference type="STRING" id="41427.A0A182IMJ5"/>
<dbReference type="GO" id="GO:0005634">
    <property type="term" value="C:nucleus"/>
    <property type="evidence" value="ECO:0007669"/>
    <property type="project" value="UniProtKB-SubCell"/>
</dbReference>
<dbReference type="GO" id="GO:0003714">
    <property type="term" value="F:transcription corepressor activity"/>
    <property type="evidence" value="ECO:0007669"/>
    <property type="project" value="TreeGrafter"/>
</dbReference>
<dbReference type="PANTHER" id="PTHR15111:SF0">
    <property type="entry name" value="UNCONVENTIONAL PREFOLDIN RPB5 INTERACTOR 1"/>
    <property type="match status" value="1"/>
</dbReference>
<keyword evidence="4" id="KW-0175">Coiled coil</keyword>
<feature type="coiled-coil region" evidence="4">
    <location>
        <begin position="180"/>
        <end position="207"/>
    </location>
</feature>
<feature type="compositionally biased region" description="Acidic residues" evidence="5">
    <location>
        <begin position="265"/>
        <end position="293"/>
    </location>
</feature>
<reference evidence="6" key="1">
    <citation type="submission" date="2022-08" db="UniProtKB">
        <authorList>
            <consortium name="EnsemblMetazoa"/>
        </authorList>
    </citation>
    <scope>IDENTIFICATION</scope>
    <source>
        <strain evidence="6">EBRO</strain>
    </source>
</reference>
<dbReference type="GO" id="GO:0019212">
    <property type="term" value="F:phosphatase inhibitor activity"/>
    <property type="evidence" value="ECO:0007669"/>
    <property type="project" value="TreeGrafter"/>
</dbReference>
<comment type="subcellular location">
    <subcellularLocation>
        <location evidence="1">Nucleus</location>
    </subcellularLocation>
</comment>
<feature type="region of interest" description="Disordered" evidence="5">
    <location>
        <begin position="530"/>
        <end position="551"/>
    </location>
</feature>